<evidence type="ECO:0000256" key="8">
    <source>
        <dbReference type="ARBA" id="ARBA00022833"/>
    </source>
</evidence>
<feature type="region of interest" description="Disordered" evidence="10">
    <location>
        <begin position="582"/>
        <end position="601"/>
    </location>
</feature>
<dbReference type="GO" id="GO:0006979">
    <property type="term" value="P:response to oxidative stress"/>
    <property type="evidence" value="ECO:0007669"/>
    <property type="project" value="InterPro"/>
</dbReference>
<organism evidence="15 16">
    <name type="scientific">Rhizopogon vesiculosus</name>
    <dbReference type="NCBI Taxonomy" id="180088"/>
    <lineage>
        <taxon>Eukaryota</taxon>
        <taxon>Fungi</taxon>
        <taxon>Dikarya</taxon>
        <taxon>Basidiomycota</taxon>
        <taxon>Agaricomycotina</taxon>
        <taxon>Agaricomycetes</taxon>
        <taxon>Agaricomycetidae</taxon>
        <taxon>Boletales</taxon>
        <taxon>Suillineae</taxon>
        <taxon>Rhizopogonaceae</taxon>
        <taxon>Rhizopogon</taxon>
    </lineage>
</organism>
<comment type="subcellular location">
    <subcellularLocation>
        <location evidence="2">Cytoplasm</location>
    </subcellularLocation>
</comment>
<accession>A0A1J8Q9K7</accession>
<comment type="similarity">
    <text evidence="3">Belongs to the SVF1 family.</text>
</comment>
<dbReference type="GO" id="GO:0046872">
    <property type="term" value="F:metal ion binding"/>
    <property type="evidence" value="ECO:0007669"/>
    <property type="project" value="UniProtKB-KW"/>
</dbReference>
<protein>
    <recommendedName>
        <fullName evidence="17">Peptidase M48 domain-containing protein</fullName>
    </recommendedName>
</protein>
<dbReference type="PANTHER" id="PTHR47107:SF1">
    <property type="entry name" value="CERAMIDE-BINDING PROTEIN SVF1-RELATED"/>
    <property type="match status" value="1"/>
</dbReference>
<keyword evidence="16" id="KW-1185">Reference proteome</keyword>
<evidence type="ECO:0000256" key="6">
    <source>
        <dbReference type="ARBA" id="ARBA00022723"/>
    </source>
</evidence>
<dbReference type="InterPro" id="IPR001915">
    <property type="entry name" value="Peptidase_M48"/>
</dbReference>
<reference evidence="15 16" key="1">
    <citation type="submission" date="2016-03" db="EMBL/GenBank/DDBJ databases">
        <title>Comparative genomics of the ectomycorrhizal sister species Rhizopogon vinicolor and Rhizopogon vesiculosus (Basidiomycota: Boletales) reveals a divergence of the mating type B locus.</title>
        <authorList>
            <person name="Mujic A.B."/>
            <person name="Kuo A."/>
            <person name="Tritt A."/>
            <person name="Lipzen A."/>
            <person name="Chen C."/>
            <person name="Johnson J."/>
            <person name="Sharma A."/>
            <person name="Barry K."/>
            <person name="Grigoriev I.V."/>
            <person name="Spatafora J.W."/>
        </authorList>
    </citation>
    <scope>NUCLEOTIDE SEQUENCE [LARGE SCALE GENOMIC DNA]</scope>
    <source>
        <strain evidence="15 16">AM-OR11-056</strain>
    </source>
</reference>
<dbReference type="SUPFAM" id="SSF159245">
    <property type="entry name" value="AttH-like"/>
    <property type="match status" value="1"/>
</dbReference>
<name>A0A1J8Q9K7_9AGAM</name>
<dbReference type="STRING" id="180088.A0A1J8Q9K7"/>
<evidence type="ECO:0000259" key="12">
    <source>
        <dbReference type="Pfam" id="PF01435"/>
    </source>
</evidence>
<keyword evidence="11" id="KW-0472">Membrane</keyword>
<dbReference type="GO" id="GO:0004222">
    <property type="term" value="F:metalloendopeptidase activity"/>
    <property type="evidence" value="ECO:0007669"/>
    <property type="project" value="InterPro"/>
</dbReference>
<proteinExistence type="inferred from homology"/>
<keyword evidence="7" id="KW-0378">Hydrolase</keyword>
<gene>
    <name evidence="15" type="ORF">AZE42_05555</name>
</gene>
<dbReference type="AlphaFoldDB" id="A0A1J8Q9K7"/>
<dbReference type="Pfam" id="PF17187">
    <property type="entry name" value="Svf1_C"/>
    <property type="match status" value="1"/>
</dbReference>
<dbReference type="Proteomes" id="UP000183567">
    <property type="component" value="Unassembled WGS sequence"/>
</dbReference>
<evidence type="ECO:0000256" key="2">
    <source>
        <dbReference type="ARBA" id="ARBA00004496"/>
    </source>
</evidence>
<dbReference type="Pfam" id="PF01435">
    <property type="entry name" value="Peptidase_M48"/>
    <property type="match status" value="1"/>
</dbReference>
<keyword evidence="8" id="KW-0862">Zinc</keyword>
<evidence type="ECO:0000256" key="9">
    <source>
        <dbReference type="ARBA" id="ARBA00023049"/>
    </source>
</evidence>
<feature type="domain" description="Svf1-like N-terminal" evidence="13">
    <location>
        <begin position="47"/>
        <end position="218"/>
    </location>
</feature>
<evidence type="ECO:0000256" key="4">
    <source>
        <dbReference type="ARBA" id="ARBA00022490"/>
    </source>
</evidence>
<evidence type="ECO:0000259" key="14">
    <source>
        <dbReference type="Pfam" id="PF17187"/>
    </source>
</evidence>
<evidence type="ECO:0000256" key="3">
    <source>
        <dbReference type="ARBA" id="ARBA00009069"/>
    </source>
</evidence>
<feature type="transmembrane region" description="Helical" evidence="11">
    <location>
        <begin position="476"/>
        <end position="497"/>
    </location>
</feature>
<sequence>MFSSIFSTAPPVDPKAPNLFPVSEKSDLRGELESKDLEWTCAGGFTTETQIFYNLLQDGTMLMCQVIHSSIGLWYPTIQFTCKIYNPTTKETIWRSVNVTNFVTSPPGLDKRSSKADQFSITYKPSSDGSHSEMYTIRANLSDDLQISLDVSRPSAVPGFKVGKGPKGGYSYFGPDQEKPEGYVVHRFWPRTTASGHIIHNRKAITAEGHGMLVHAIQGMRPNLIASRWNFANFQSDAHGGVSAIQMEFTTLDTHGRSGAGSGPVTVNVGSLVLGGKLAVVTAETKWSDEPQPEKAAVMSRTHHLNPVHDPDTGYMQPTALEFRWAGSPLLQGVEGSVDASVHLDVGSPSSPKGLIEKVDVLAEIPYVIKTMVNYVAGTKPYIYQWQDNAKLSEPSRQVHLNAPFLTVLDFFLQASTTIEVVRTAGRIALTFLPLLLFKNRWSKKYLKHHDKFHPGQPVDEERKAVLLKRIRARTVVFNVLLFIPVALFWLAILASAEQTPITGRWRLIVLSPEEEDEIAAQLKGSNWYHAVTDILSTDGPPKLIPTTDWRYQWVRDTLRRLEAGIPVLQREHELASHWLDTTPDQPPLPPPAEYPLQPRPRATDTMRRWSEALCGRHSPHSAHVIAGPPYSLLIVDKPDAANAFSYGFGPDGACGVVVYSGFIDNILSKAPSSTISSSNYTSRQTLPEETSWWTHLFGSLFISPLSPSPPHPVPTEQQTAELAILLAHEVAHLVLSHHLETLSSATIMVPAVISMFADITRTLLFPLTMLFGPFVNDAVAQLGKIGSGELTRIGGYCTSVRQEIEADVVSARILAHAGFDARQAVAFWEDMQNAPQGAKCSLTGRPEASHSSWTLPRPIMGSSHPVNEVRIEKLKSELVRWEREKRVAEKKRVEGEPERSSILRSI</sequence>
<dbReference type="PANTHER" id="PTHR47107">
    <property type="entry name" value="SVF1-LIKE PROTEIN YDR222W-RELATED"/>
    <property type="match status" value="1"/>
</dbReference>
<evidence type="ECO:0000313" key="16">
    <source>
        <dbReference type="Proteomes" id="UP000183567"/>
    </source>
</evidence>
<dbReference type="EMBL" id="LVVM01005532">
    <property type="protein sequence ID" value="OJA10305.1"/>
    <property type="molecule type" value="Genomic_DNA"/>
</dbReference>
<dbReference type="GO" id="GO:0005737">
    <property type="term" value="C:cytoplasm"/>
    <property type="evidence" value="ECO:0007669"/>
    <property type="project" value="UniProtKB-SubCell"/>
</dbReference>
<dbReference type="InterPro" id="IPR051385">
    <property type="entry name" value="Ceramide-binding_SVF1"/>
</dbReference>
<feature type="domain" description="Svf1-like C-terminal" evidence="14">
    <location>
        <begin position="220"/>
        <end position="393"/>
    </location>
</feature>
<keyword evidence="9" id="KW-0482">Metalloprotease</keyword>
<comment type="cofactor">
    <cofactor evidence="1">
        <name>Zn(2+)</name>
        <dbReference type="ChEBI" id="CHEBI:29105"/>
    </cofactor>
</comment>
<keyword evidence="5" id="KW-0645">Protease</keyword>
<feature type="transmembrane region" description="Helical" evidence="11">
    <location>
        <begin position="421"/>
        <end position="438"/>
    </location>
</feature>
<evidence type="ECO:0000313" key="15">
    <source>
        <dbReference type="EMBL" id="OJA10305.1"/>
    </source>
</evidence>
<evidence type="ECO:0000256" key="7">
    <source>
        <dbReference type="ARBA" id="ARBA00022801"/>
    </source>
</evidence>
<evidence type="ECO:0000256" key="1">
    <source>
        <dbReference type="ARBA" id="ARBA00001947"/>
    </source>
</evidence>
<evidence type="ECO:0000256" key="11">
    <source>
        <dbReference type="SAM" id="Phobius"/>
    </source>
</evidence>
<feature type="region of interest" description="Disordered" evidence="10">
    <location>
        <begin position="887"/>
        <end position="907"/>
    </location>
</feature>
<keyword evidence="11" id="KW-1133">Transmembrane helix</keyword>
<dbReference type="OrthoDB" id="7464992at2759"/>
<evidence type="ECO:0008006" key="17">
    <source>
        <dbReference type="Google" id="ProtNLM"/>
    </source>
</evidence>
<evidence type="ECO:0000256" key="5">
    <source>
        <dbReference type="ARBA" id="ARBA00022670"/>
    </source>
</evidence>
<feature type="region of interest" description="Disordered" evidence="10">
    <location>
        <begin position="839"/>
        <end position="860"/>
    </location>
</feature>
<keyword evidence="4" id="KW-0963">Cytoplasm</keyword>
<dbReference type="GO" id="GO:0006508">
    <property type="term" value="P:proteolysis"/>
    <property type="evidence" value="ECO:0007669"/>
    <property type="project" value="UniProtKB-KW"/>
</dbReference>
<dbReference type="InterPro" id="IPR033394">
    <property type="entry name" value="Svf1-like_C"/>
</dbReference>
<evidence type="ECO:0000256" key="10">
    <source>
        <dbReference type="SAM" id="MobiDB-lite"/>
    </source>
</evidence>
<dbReference type="Pfam" id="PF08622">
    <property type="entry name" value="Svf1"/>
    <property type="match status" value="1"/>
</dbReference>
<keyword evidence="11" id="KW-0812">Transmembrane</keyword>
<comment type="caution">
    <text evidence="15">The sequence shown here is derived from an EMBL/GenBank/DDBJ whole genome shotgun (WGS) entry which is preliminary data.</text>
</comment>
<dbReference type="InterPro" id="IPR013931">
    <property type="entry name" value="Svf1-like_N"/>
</dbReference>
<feature type="compositionally biased region" description="Pro residues" evidence="10">
    <location>
        <begin position="585"/>
        <end position="594"/>
    </location>
</feature>
<keyword evidence="6" id="KW-0479">Metal-binding</keyword>
<feature type="domain" description="Peptidase M48" evidence="12">
    <location>
        <begin position="627"/>
        <end position="877"/>
    </location>
</feature>
<evidence type="ECO:0000259" key="13">
    <source>
        <dbReference type="Pfam" id="PF08622"/>
    </source>
</evidence>